<dbReference type="Gene3D" id="2.60.40.10">
    <property type="entry name" value="Immunoglobulins"/>
    <property type="match status" value="1"/>
</dbReference>
<dbReference type="InParanoid" id="A0A3P8W991"/>
<proteinExistence type="predicted"/>
<dbReference type="InterPro" id="IPR007110">
    <property type="entry name" value="Ig-like_dom"/>
</dbReference>
<name>A0A3P8W991_CYNSE</name>
<dbReference type="GeneTree" id="ENSGT01050000245780"/>
<dbReference type="InterPro" id="IPR013783">
    <property type="entry name" value="Ig-like_fold"/>
</dbReference>
<feature type="domain" description="Ig-like" evidence="1">
    <location>
        <begin position="1"/>
        <end position="61"/>
    </location>
</feature>
<reference evidence="2 3" key="1">
    <citation type="journal article" date="2014" name="Nat. Genet.">
        <title>Whole-genome sequence of a flatfish provides insights into ZW sex chromosome evolution and adaptation to a benthic lifestyle.</title>
        <authorList>
            <person name="Chen S."/>
            <person name="Zhang G."/>
            <person name="Shao C."/>
            <person name="Huang Q."/>
            <person name="Liu G."/>
            <person name="Zhang P."/>
            <person name="Song W."/>
            <person name="An N."/>
            <person name="Chalopin D."/>
            <person name="Volff J.N."/>
            <person name="Hong Y."/>
            <person name="Li Q."/>
            <person name="Sha Z."/>
            <person name="Zhou H."/>
            <person name="Xie M."/>
            <person name="Yu Q."/>
            <person name="Liu Y."/>
            <person name="Xiang H."/>
            <person name="Wang N."/>
            <person name="Wu K."/>
            <person name="Yang C."/>
            <person name="Zhou Q."/>
            <person name="Liao X."/>
            <person name="Yang L."/>
            <person name="Hu Q."/>
            <person name="Zhang J."/>
            <person name="Meng L."/>
            <person name="Jin L."/>
            <person name="Tian Y."/>
            <person name="Lian J."/>
            <person name="Yang J."/>
            <person name="Miao G."/>
            <person name="Liu S."/>
            <person name="Liang Z."/>
            <person name="Yan F."/>
            <person name="Li Y."/>
            <person name="Sun B."/>
            <person name="Zhang H."/>
            <person name="Zhang J."/>
            <person name="Zhu Y."/>
            <person name="Du M."/>
            <person name="Zhao Y."/>
            <person name="Schartl M."/>
            <person name="Tang Q."/>
            <person name="Wang J."/>
        </authorList>
    </citation>
    <scope>NUCLEOTIDE SEQUENCE</scope>
</reference>
<dbReference type="Proteomes" id="UP000265120">
    <property type="component" value="Chromosome 17"/>
</dbReference>
<dbReference type="SUPFAM" id="SSF48726">
    <property type="entry name" value="Immunoglobulin"/>
    <property type="match status" value="1"/>
</dbReference>
<evidence type="ECO:0000313" key="3">
    <source>
        <dbReference type="Proteomes" id="UP000265120"/>
    </source>
</evidence>
<protein>
    <recommendedName>
        <fullName evidence="1">Ig-like domain-containing protein</fullName>
    </recommendedName>
</protein>
<evidence type="ECO:0000259" key="1">
    <source>
        <dbReference type="PROSITE" id="PS50835"/>
    </source>
</evidence>
<keyword evidence="3" id="KW-1185">Reference proteome</keyword>
<organism evidence="2 3">
    <name type="scientific">Cynoglossus semilaevis</name>
    <name type="common">Tongue sole</name>
    <dbReference type="NCBI Taxonomy" id="244447"/>
    <lineage>
        <taxon>Eukaryota</taxon>
        <taxon>Metazoa</taxon>
        <taxon>Chordata</taxon>
        <taxon>Craniata</taxon>
        <taxon>Vertebrata</taxon>
        <taxon>Euteleostomi</taxon>
        <taxon>Actinopterygii</taxon>
        <taxon>Neopterygii</taxon>
        <taxon>Teleostei</taxon>
        <taxon>Neoteleostei</taxon>
        <taxon>Acanthomorphata</taxon>
        <taxon>Carangaria</taxon>
        <taxon>Pleuronectiformes</taxon>
        <taxon>Pleuronectoidei</taxon>
        <taxon>Cynoglossidae</taxon>
        <taxon>Cynoglossinae</taxon>
        <taxon>Cynoglossus</taxon>
    </lineage>
</organism>
<dbReference type="AlphaFoldDB" id="A0A3P8W991"/>
<reference evidence="2" key="3">
    <citation type="submission" date="2025-09" db="UniProtKB">
        <authorList>
            <consortium name="Ensembl"/>
        </authorList>
    </citation>
    <scope>IDENTIFICATION</scope>
</reference>
<evidence type="ECO:0000313" key="2">
    <source>
        <dbReference type="Ensembl" id="ENSCSEP00000021130.1"/>
    </source>
</evidence>
<sequence>GQSLTQSEAVVKRPGDSHRLTCTGSGFTFRKGLEWTGQRYTGGSSTLNGQNIQAEDSAVYY</sequence>
<dbReference type="InterPro" id="IPR036179">
    <property type="entry name" value="Ig-like_dom_sf"/>
</dbReference>
<dbReference type="Ensembl" id="ENSCSET00000021402.1">
    <property type="protein sequence ID" value="ENSCSEP00000021130.1"/>
    <property type="gene ID" value="ENSCSEG00000013495.1"/>
</dbReference>
<accession>A0A3P8W991</accession>
<reference evidence="2" key="2">
    <citation type="submission" date="2025-08" db="UniProtKB">
        <authorList>
            <consortium name="Ensembl"/>
        </authorList>
    </citation>
    <scope>IDENTIFICATION</scope>
</reference>
<dbReference type="PROSITE" id="PS50835">
    <property type="entry name" value="IG_LIKE"/>
    <property type="match status" value="1"/>
</dbReference>